<dbReference type="RefSeq" id="WP_184914785.1">
    <property type="nucleotide sequence ID" value="NZ_JACHMO010000001.1"/>
</dbReference>
<reference evidence="7 8" key="1">
    <citation type="submission" date="2020-08" db="EMBL/GenBank/DDBJ databases">
        <title>Sequencing the genomes of 1000 actinobacteria strains.</title>
        <authorList>
            <person name="Klenk H.-P."/>
        </authorList>
    </citation>
    <scope>NUCLEOTIDE SEQUENCE [LARGE SCALE GENOMIC DNA]</scope>
    <source>
        <strain evidence="7 8">DSM 45486</strain>
    </source>
</reference>
<organism evidence="7 8">
    <name type="scientific">Saccharothrix ecbatanensis</name>
    <dbReference type="NCBI Taxonomy" id="1105145"/>
    <lineage>
        <taxon>Bacteria</taxon>
        <taxon>Bacillati</taxon>
        <taxon>Actinomycetota</taxon>
        <taxon>Actinomycetes</taxon>
        <taxon>Pseudonocardiales</taxon>
        <taxon>Pseudonocardiaceae</taxon>
        <taxon>Saccharothrix</taxon>
    </lineage>
</organism>
<feature type="transmembrane region" description="Helical" evidence="6">
    <location>
        <begin position="61"/>
        <end position="86"/>
    </location>
</feature>
<feature type="transmembrane region" description="Helical" evidence="6">
    <location>
        <begin position="324"/>
        <end position="343"/>
    </location>
</feature>
<dbReference type="PRINTS" id="PR01988">
    <property type="entry name" value="EXPORTERBACE"/>
</dbReference>
<evidence type="ECO:0000256" key="1">
    <source>
        <dbReference type="ARBA" id="ARBA00004651"/>
    </source>
</evidence>
<evidence type="ECO:0000256" key="4">
    <source>
        <dbReference type="ARBA" id="ARBA00022989"/>
    </source>
</evidence>
<gene>
    <name evidence="7" type="ORF">F4560_000154</name>
</gene>
<evidence type="ECO:0000256" key="5">
    <source>
        <dbReference type="ARBA" id="ARBA00023136"/>
    </source>
</evidence>
<feature type="transmembrane region" description="Helical" evidence="6">
    <location>
        <begin position="387"/>
        <end position="408"/>
    </location>
</feature>
<dbReference type="Gene3D" id="1.20.1250.20">
    <property type="entry name" value="MFS general substrate transporter like domains"/>
    <property type="match status" value="1"/>
</dbReference>
<dbReference type="CDD" id="cd06173">
    <property type="entry name" value="MFS_MefA_like"/>
    <property type="match status" value="1"/>
</dbReference>
<dbReference type="Proteomes" id="UP000552097">
    <property type="component" value="Unassembled WGS sequence"/>
</dbReference>
<accession>A0A7W9HEB3</accession>
<sequence>MGDTGTAPEAAVGRGKWRDAGELLADRRFRRFFLGYATSLIGSSMAPVAMAFAVLDTGASATALGLVFTAGVVPSIVLLLAGGVLADRVSRRTVMVVADIVCAAAQFVFAALIFTGTAELWSMMLLAAVRGGAAAFYQPAMAAMPPDLVKPDRLQRANSFLALAKAIPDVAGPAVAGVLVVLGGSGVVLVVDGVSYLLSAVFLAGVRVPRRVVPARASVVRDLREGWTEFRSRRWVWTGVVQFALWNMAVVAPFMVLGPVIARNELGGAWAWGTIAAAQGAGAVLAGVVLLRVRVRRPLVTIVVVQLSWVLLLGFLALRLSLPVVAVAAFAVGIGSGVFIALWRTTEQTLIPRDVLSRVTSYELLGAYALGPVGLAVVGPVSDALGIAPVLWFGVAWQLLSSAAILLLPEVRSIRLDRS</sequence>
<keyword evidence="8" id="KW-1185">Reference proteome</keyword>
<dbReference type="PANTHER" id="PTHR23513">
    <property type="entry name" value="INTEGRAL MEMBRANE EFFLUX PROTEIN-RELATED"/>
    <property type="match status" value="1"/>
</dbReference>
<dbReference type="InterPro" id="IPR011701">
    <property type="entry name" value="MFS"/>
</dbReference>
<evidence type="ECO:0000313" key="8">
    <source>
        <dbReference type="Proteomes" id="UP000552097"/>
    </source>
</evidence>
<evidence type="ECO:0000256" key="2">
    <source>
        <dbReference type="ARBA" id="ARBA00022475"/>
    </source>
</evidence>
<feature type="transmembrane region" description="Helical" evidence="6">
    <location>
        <begin position="235"/>
        <end position="257"/>
    </location>
</feature>
<keyword evidence="3 6" id="KW-0812">Transmembrane</keyword>
<feature type="transmembrane region" description="Helical" evidence="6">
    <location>
        <begin position="298"/>
        <end position="318"/>
    </location>
</feature>
<evidence type="ECO:0000313" key="7">
    <source>
        <dbReference type="EMBL" id="MBB5800386.1"/>
    </source>
</evidence>
<dbReference type="GO" id="GO:0005886">
    <property type="term" value="C:plasma membrane"/>
    <property type="evidence" value="ECO:0007669"/>
    <property type="project" value="UniProtKB-SubCell"/>
</dbReference>
<dbReference type="EMBL" id="JACHMO010000001">
    <property type="protein sequence ID" value="MBB5800386.1"/>
    <property type="molecule type" value="Genomic_DNA"/>
</dbReference>
<feature type="transmembrane region" description="Helical" evidence="6">
    <location>
        <begin position="269"/>
        <end position="291"/>
    </location>
</feature>
<comment type="subcellular location">
    <subcellularLocation>
        <location evidence="1">Cell membrane</location>
        <topology evidence="1">Multi-pass membrane protein</topology>
    </subcellularLocation>
</comment>
<dbReference type="Pfam" id="PF07690">
    <property type="entry name" value="MFS_1"/>
    <property type="match status" value="1"/>
</dbReference>
<evidence type="ECO:0000256" key="6">
    <source>
        <dbReference type="SAM" id="Phobius"/>
    </source>
</evidence>
<evidence type="ECO:0000256" key="3">
    <source>
        <dbReference type="ARBA" id="ARBA00022692"/>
    </source>
</evidence>
<dbReference type="PANTHER" id="PTHR23513:SF11">
    <property type="entry name" value="STAPHYLOFERRIN A TRANSPORTER"/>
    <property type="match status" value="1"/>
</dbReference>
<keyword evidence="4 6" id="KW-1133">Transmembrane helix</keyword>
<comment type="caution">
    <text evidence="7">The sequence shown here is derived from an EMBL/GenBank/DDBJ whole genome shotgun (WGS) entry which is preliminary data.</text>
</comment>
<keyword evidence="2" id="KW-1003">Cell membrane</keyword>
<name>A0A7W9HEB3_9PSEU</name>
<protein>
    <submittedName>
        <fullName evidence="7">MFS family permease</fullName>
    </submittedName>
</protein>
<dbReference type="InterPro" id="IPR036259">
    <property type="entry name" value="MFS_trans_sf"/>
</dbReference>
<keyword evidence="5 6" id="KW-0472">Membrane</keyword>
<proteinExistence type="predicted"/>
<dbReference type="AlphaFoldDB" id="A0A7W9HEB3"/>
<dbReference type="InterPro" id="IPR022324">
    <property type="entry name" value="Bacilysin_exporter_BacE_put"/>
</dbReference>
<feature type="transmembrane region" description="Helical" evidence="6">
    <location>
        <begin position="187"/>
        <end position="206"/>
    </location>
</feature>
<dbReference type="GO" id="GO:0022857">
    <property type="term" value="F:transmembrane transporter activity"/>
    <property type="evidence" value="ECO:0007669"/>
    <property type="project" value="InterPro"/>
</dbReference>
<feature type="transmembrane region" description="Helical" evidence="6">
    <location>
        <begin position="33"/>
        <end position="55"/>
    </location>
</feature>
<dbReference type="SUPFAM" id="SSF103473">
    <property type="entry name" value="MFS general substrate transporter"/>
    <property type="match status" value="1"/>
</dbReference>
<feature type="transmembrane region" description="Helical" evidence="6">
    <location>
        <begin position="364"/>
        <end position="381"/>
    </location>
</feature>